<evidence type="ECO:0000313" key="3">
    <source>
        <dbReference type="Proteomes" id="UP000182332"/>
    </source>
</evidence>
<dbReference type="Pfam" id="PF06834">
    <property type="entry name" value="TraU"/>
    <property type="match status" value="1"/>
</dbReference>
<dbReference type="InterPro" id="IPR026331">
    <property type="entry name" value="PFL_4710"/>
</dbReference>
<accession>A0A1I0HCE6</accession>
<dbReference type="InterPro" id="IPR009649">
    <property type="entry name" value="TraU"/>
</dbReference>
<gene>
    <name evidence="2" type="ORF">SAMN05216197_12670</name>
</gene>
<reference evidence="2 3" key="1">
    <citation type="submission" date="2016-10" db="EMBL/GenBank/DDBJ databases">
        <authorList>
            <person name="de Groot N.N."/>
        </authorList>
    </citation>
    <scope>NUCLEOTIDE SEQUENCE [LARGE SCALE GENOMIC DNA]</scope>
    <source>
        <strain evidence="2 3">DSM 11363</strain>
    </source>
</reference>
<dbReference type="NCBIfam" id="TIGR03756">
    <property type="entry name" value="conj_TIGR03756"/>
    <property type="match status" value="1"/>
</dbReference>
<protein>
    <submittedName>
        <fullName evidence="2">Integrating conjugative element protein, PFL_4710 family</fullName>
    </submittedName>
</protein>
<sequence>MRRVPRYLHPLSWLMTMGLSFSASGAITTAAIITSTLSPQCMEYKVVGICFWLYCTPYGCKVKTSTKVRHYVPDAVVTAYANTGLSPWTEMSALGAPNSAAQAGNNGTTNHTGEENVLKFKEADVIGHPGGATFTKFASASGYVCKGATLPFIPYFLSTLDAIAWRKGVPESAFP</sequence>
<dbReference type="AlphaFoldDB" id="A0A1I0HCE6"/>
<feature type="signal peptide" evidence="1">
    <location>
        <begin position="1"/>
        <end position="25"/>
    </location>
</feature>
<organism evidence="2 3">
    <name type="scientific">Pseudomonas graminis</name>
    <dbReference type="NCBI Taxonomy" id="158627"/>
    <lineage>
        <taxon>Bacteria</taxon>
        <taxon>Pseudomonadati</taxon>
        <taxon>Pseudomonadota</taxon>
        <taxon>Gammaproteobacteria</taxon>
        <taxon>Pseudomonadales</taxon>
        <taxon>Pseudomonadaceae</taxon>
        <taxon>Pseudomonas</taxon>
    </lineage>
</organism>
<keyword evidence="1" id="KW-0732">Signal</keyword>
<proteinExistence type="predicted"/>
<name>A0A1I0HCE6_9PSED</name>
<feature type="chain" id="PRO_5010307680" evidence="1">
    <location>
        <begin position="26"/>
        <end position="175"/>
    </location>
</feature>
<evidence type="ECO:0000256" key="1">
    <source>
        <dbReference type="SAM" id="SignalP"/>
    </source>
</evidence>
<dbReference type="EMBL" id="FOHW01000026">
    <property type="protein sequence ID" value="SET81401.1"/>
    <property type="molecule type" value="Genomic_DNA"/>
</dbReference>
<dbReference type="Proteomes" id="UP000182332">
    <property type="component" value="Unassembled WGS sequence"/>
</dbReference>
<evidence type="ECO:0000313" key="2">
    <source>
        <dbReference type="EMBL" id="SET81401.1"/>
    </source>
</evidence>